<feature type="domain" description="M23ase beta-sheet core" evidence="1">
    <location>
        <begin position="324"/>
        <end position="418"/>
    </location>
</feature>
<proteinExistence type="predicted"/>
<protein>
    <submittedName>
        <fullName evidence="2">Peptidase M23B</fullName>
    </submittedName>
</protein>
<dbReference type="Gene3D" id="2.70.70.10">
    <property type="entry name" value="Glucose Permease (Domain IIA)"/>
    <property type="match status" value="1"/>
</dbReference>
<dbReference type="AlphaFoldDB" id="I7FXQ0"/>
<dbReference type="Pfam" id="PF01551">
    <property type="entry name" value="Peptidase_M23"/>
    <property type="match status" value="1"/>
</dbReference>
<dbReference type="EMBL" id="CP001663">
    <property type="protein sequence ID" value="AFP37637.1"/>
    <property type="molecule type" value="Genomic_DNA"/>
</dbReference>
<dbReference type="PANTHER" id="PTHR21666:SF270">
    <property type="entry name" value="MUREIN HYDROLASE ACTIVATOR ENVC"/>
    <property type="match status" value="1"/>
</dbReference>
<dbReference type="InterPro" id="IPR050570">
    <property type="entry name" value="Cell_wall_metabolism_enzyme"/>
</dbReference>
<dbReference type="Proteomes" id="UP000006158">
    <property type="component" value="Chromosome"/>
</dbReference>
<organism evidence="2 3">
    <name type="scientific">Mycolicibacterium smegmatis (strain ATCC 700084 / mc(2)155)</name>
    <name type="common">Mycobacterium smegmatis</name>
    <dbReference type="NCBI Taxonomy" id="246196"/>
    <lineage>
        <taxon>Bacteria</taxon>
        <taxon>Bacillati</taxon>
        <taxon>Actinomycetota</taxon>
        <taxon>Actinomycetes</taxon>
        <taxon>Mycobacteriales</taxon>
        <taxon>Mycobacteriaceae</taxon>
        <taxon>Mycolicibacterium</taxon>
    </lineage>
</organism>
<dbReference type="PATRIC" id="fig|246196.56.peg.1194"/>
<sequence>MSSVMWACEVSTGNALPAELPPCVGRAGFEPATIPLEVVTDRRPAHITKRRERYARGICCATDLSAWVQLVQSRMAGTVRGLAFGMAAMTRRLRALPALLIFVVTACTSPPAPVEQPTAAGQLTPMLVEVLSTPRWFTGTDGRTHLAYELLLTNVAPAEVNVAALEVRDADSGATLMSLSDDALREAMSLAASPSPPTTAVPSSAMTVVWLDVPSSGPPAAALTHRLTIDPPQGVTLDAVAWTFTTDPVYVDRRPPVVLGPPLAGPRWIALGSCCDGPHRRATYPIDGRWYIAQRYAIDFNLLDAQNRPGIGDPVLPNSFPTFGQPVYAVADGVIAMADDGRPDLRVGQARDEPTPQDAGGNRVAIDIGDGHYAIYAHLREGSIKVRANDRVRRGDHIADVGSSGTTGGPHLHFQVNDRPSVVYADGLPYVFDSFDVTGRTPPLEEVLPYYDTLEPIPVSTADTGRRDDQLPLGRDVLTFPAADG</sequence>
<reference evidence="2 3" key="2">
    <citation type="journal article" date="2009" name="Genome Res.">
        <title>Ortho-proteogenomics: multiple proteomes investigation through orthology and a new MS-based protocol.</title>
        <authorList>
            <person name="Gallien S."/>
            <person name="Perrodou E."/>
            <person name="Carapito C."/>
            <person name="Deshayes C."/>
            <person name="Reyrat J.M."/>
            <person name="Van Dorsselaer A."/>
            <person name="Poch O."/>
            <person name="Schaeffer C."/>
            <person name="Lecompte O."/>
        </authorList>
    </citation>
    <scope>NUCLEOTIDE SEQUENCE [LARGE SCALE GENOMIC DNA]</scope>
    <source>
        <strain evidence="3">ATCC 700084 / mc(2)155</strain>
    </source>
</reference>
<accession>I7FXQ0</accession>
<reference evidence="2 3" key="1">
    <citation type="journal article" date="2007" name="Genome Biol.">
        <title>Interrupted coding sequences in Mycobacterium smegmatis: authentic mutations or sequencing errors?</title>
        <authorList>
            <person name="Deshayes C."/>
            <person name="Perrodou E."/>
            <person name="Gallien S."/>
            <person name="Euphrasie D."/>
            <person name="Schaeffer C."/>
            <person name="Van-Dorsselaer A."/>
            <person name="Poch O."/>
            <person name="Lecompte O."/>
            <person name="Reyrat J.M."/>
        </authorList>
    </citation>
    <scope>NUCLEOTIDE SEQUENCE [LARGE SCALE GENOMIC DNA]</scope>
    <source>
        <strain evidence="3">ATCC 700084 / mc(2)155</strain>
    </source>
</reference>
<evidence type="ECO:0000259" key="1">
    <source>
        <dbReference type="Pfam" id="PF01551"/>
    </source>
</evidence>
<dbReference type="KEGG" id="msg:MSMEI_1161"/>
<dbReference type="InterPro" id="IPR016047">
    <property type="entry name" value="M23ase_b-sheet_dom"/>
</dbReference>
<evidence type="ECO:0000313" key="2">
    <source>
        <dbReference type="EMBL" id="AFP37637.1"/>
    </source>
</evidence>
<dbReference type="SUPFAM" id="SSF51261">
    <property type="entry name" value="Duplicated hybrid motif"/>
    <property type="match status" value="1"/>
</dbReference>
<evidence type="ECO:0000313" key="3">
    <source>
        <dbReference type="Proteomes" id="UP000006158"/>
    </source>
</evidence>
<dbReference type="CDD" id="cd12797">
    <property type="entry name" value="M23_peptidase"/>
    <property type="match status" value="1"/>
</dbReference>
<dbReference type="GO" id="GO:0004222">
    <property type="term" value="F:metalloendopeptidase activity"/>
    <property type="evidence" value="ECO:0007669"/>
    <property type="project" value="TreeGrafter"/>
</dbReference>
<dbReference type="PANTHER" id="PTHR21666">
    <property type="entry name" value="PEPTIDASE-RELATED"/>
    <property type="match status" value="1"/>
</dbReference>
<dbReference type="KEGG" id="msb:LJ00_05940"/>
<gene>
    <name evidence="2" type="ordered locus">MSMEI_1161</name>
</gene>
<name>I7FXQ0_MYCS2</name>
<dbReference type="InterPro" id="IPR011055">
    <property type="entry name" value="Dup_hybrid_motif"/>
</dbReference>